<feature type="region of interest" description="Disordered" evidence="1">
    <location>
        <begin position="209"/>
        <end position="228"/>
    </location>
</feature>
<keyword evidence="3" id="KW-1185">Reference proteome</keyword>
<comment type="caution">
    <text evidence="2">The sequence shown here is derived from an EMBL/GenBank/DDBJ whole genome shotgun (WGS) entry which is preliminary data.</text>
</comment>
<feature type="region of interest" description="Disordered" evidence="1">
    <location>
        <begin position="246"/>
        <end position="309"/>
    </location>
</feature>
<evidence type="ECO:0000313" key="3">
    <source>
        <dbReference type="Proteomes" id="UP001492380"/>
    </source>
</evidence>
<evidence type="ECO:0000313" key="2">
    <source>
        <dbReference type="EMBL" id="KAK8235291.1"/>
    </source>
</evidence>
<sequence>MARAAALPNTSPNPPTAPFANANASVSVSVSVSTFADVLLAIVSTTTGKRYHEHELPSNGSAERQHVCYFEPVAGDQFKIVVWVQKYFDFRDAAMLQLEVQIDGDWYFCSPQYVLKDVQDQAKTEFRLQVKDQHLATTLGFAQSRLIGYWMIMDFSPATKAIPAWFTLVKRLDLAPSRPKLARIMSFRSGTDRKHLDRQWILDGPFESSSHDSLPVNNNDGPLHSQGTHAHCQLSVDWKLSDTLSGVDAQDGQDRRPYHAGPCTPPIAADDAALVGTESDTPRRKRRSSCPLPEDHQMHRRTKRRKRGY</sequence>
<protein>
    <submittedName>
        <fullName evidence="2">Uncharacterized protein</fullName>
    </submittedName>
</protein>
<organism evidence="2 3">
    <name type="scientific">Phyllosticta capitalensis</name>
    <dbReference type="NCBI Taxonomy" id="121624"/>
    <lineage>
        <taxon>Eukaryota</taxon>
        <taxon>Fungi</taxon>
        <taxon>Dikarya</taxon>
        <taxon>Ascomycota</taxon>
        <taxon>Pezizomycotina</taxon>
        <taxon>Dothideomycetes</taxon>
        <taxon>Dothideomycetes incertae sedis</taxon>
        <taxon>Botryosphaeriales</taxon>
        <taxon>Phyllostictaceae</taxon>
        <taxon>Phyllosticta</taxon>
    </lineage>
</organism>
<gene>
    <name evidence="2" type="ORF">HDK90DRAFT_465654</name>
</gene>
<reference evidence="2 3" key="1">
    <citation type="submission" date="2024-04" db="EMBL/GenBank/DDBJ databases">
        <title>Phyllosticta paracitricarpa is synonymous to the EU quarantine fungus P. citricarpa based on phylogenomic analyses.</title>
        <authorList>
            <consortium name="Lawrence Berkeley National Laboratory"/>
            <person name="Van Ingen-Buijs V.A."/>
            <person name="Van Westerhoven A.C."/>
            <person name="Haridas S."/>
            <person name="Skiadas P."/>
            <person name="Martin F."/>
            <person name="Groenewald J.Z."/>
            <person name="Crous P.W."/>
            <person name="Seidl M.F."/>
        </authorList>
    </citation>
    <scope>NUCLEOTIDE SEQUENCE [LARGE SCALE GENOMIC DNA]</scope>
    <source>
        <strain evidence="2 3">CBS 123374</strain>
    </source>
</reference>
<accession>A0ABR1YPS3</accession>
<dbReference type="EMBL" id="JBBWRZ010000005">
    <property type="protein sequence ID" value="KAK8235291.1"/>
    <property type="molecule type" value="Genomic_DNA"/>
</dbReference>
<name>A0ABR1YPS3_9PEZI</name>
<proteinExistence type="predicted"/>
<evidence type="ECO:0000256" key="1">
    <source>
        <dbReference type="SAM" id="MobiDB-lite"/>
    </source>
</evidence>
<feature type="compositionally biased region" description="Basic residues" evidence="1">
    <location>
        <begin position="298"/>
        <end position="309"/>
    </location>
</feature>
<dbReference type="Proteomes" id="UP001492380">
    <property type="component" value="Unassembled WGS sequence"/>
</dbReference>